<dbReference type="SUPFAM" id="SSF50475">
    <property type="entry name" value="FMN-binding split barrel"/>
    <property type="match status" value="1"/>
</dbReference>
<dbReference type="AlphaFoldDB" id="A0A410P674"/>
<dbReference type="EMBL" id="CP019384">
    <property type="protein sequence ID" value="QAT17696.1"/>
    <property type="molecule type" value="Genomic_DNA"/>
</dbReference>
<dbReference type="InterPro" id="IPR012349">
    <property type="entry name" value="Split_barrel_FMN-bd"/>
</dbReference>
<dbReference type="Gene3D" id="2.30.110.10">
    <property type="entry name" value="Electron Transport, Fmn-binding Protein, Chain A"/>
    <property type="match status" value="1"/>
</dbReference>
<dbReference type="InterPro" id="IPR002563">
    <property type="entry name" value="Flavin_Rdtase-like_dom"/>
</dbReference>
<proteinExistence type="inferred from homology"/>
<dbReference type="PANTHER" id="PTHR43567">
    <property type="entry name" value="FLAVOREDOXIN-RELATED-RELATED"/>
    <property type="match status" value="1"/>
</dbReference>
<dbReference type="PANTHER" id="PTHR43567:SF5">
    <property type="entry name" value="HYPOTHETICAL CYTOSOLIC PROTEIN"/>
    <property type="match status" value="1"/>
</dbReference>
<dbReference type="Proteomes" id="UP000287243">
    <property type="component" value="Chromosome"/>
</dbReference>
<evidence type="ECO:0000256" key="1">
    <source>
        <dbReference type="ARBA" id="ARBA00038054"/>
    </source>
</evidence>
<comment type="similarity">
    <text evidence="1">Belongs to the flavoredoxin family.</text>
</comment>
<name>A0A410P674_VELA1</name>
<dbReference type="OrthoDB" id="9792436at2"/>
<dbReference type="KEGG" id="vai:BU251_08165"/>
<keyword evidence="4" id="KW-1185">Reference proteome</keyword>
<dbReference type="RefSeq" id="WP_128700663.1">
    <property type="nucleotide sequence ID" value="NZ_CP019384.1"/>
</dbReference>
<accession>A0A410P674</accession>
<dbReference type="GO" id="GO:0010181">
    <property type="term" value="F:FMN binding"/>
    <property type="evidence" value="ECO:0007669"/>
    <property type="project" value="InterPro"/>
</dbReference>
<evidence type="ECO:0000313" key="4">
    <source>
        <dbReference type="Proteomes" id="UP000287243"/>
    </source>
</evidence>
<gene>
    <name evidence="3" type="ORF">BU251_08165</name>
</gene>
<sequence length="169" mass="19588">MARKSMILKPEQIKDNPFRAVGKDWMLISAGTQEAHNMMTASWGAWGVLWHRPVCFCFVRPNRHTYGFMEQNSFYTLNFFTEKYRKVLNFCGSKSGRDVNKVEATGLTVRSDKSGAVYFAQAHLVIVCKKIYAQRVDPRCFLDPSIEDNYPKKDYHQMYVGEVVRCLEP</sequence>
<evidence type="ECO:0000313" key="3">
    <source>
        <dbReference type="EMBL" id="QAT17696.1"/>
    </source>
</evidence>
<dbReference type="InterPro" id="IPR052174">
    <property type="entry name" value="Flavoredoxin"/>
</dbReference>
<dbReference type="GO" id="GO:0016646">
    <property type="term" value="F:oxidoreductase activity, acting on the CH-NH group of donors, NAD or NADP as acceptor"/>
    <property type="evidence" value="ECO:0007669"/>
    <property type="project" value="UniProtKB-ARBA"/>
</dbReference>
<feature type="domain" description="Flavin reductase like" evidence="2">
    <location>
        <begin position="24"/>
        <end position="166"/>
    </location>
</feature>
<organism evidence="3 4">
    <name type="scientific">Velamenicoccus archaeovorus</name>
    <dbReference type="NCBI Taxonomy" id="1930593"/>
    <lineage>
        <taxon>Bacteria</taxon>
        <taxon>Pseudomonadati</taxon>
        <taxon>Candidatus Omnitrophota</taxon>
        <taxon>Candidatus Velamenicoccus</taxon>
    </lineage>
</organism>
<dbReference type="Pfam" id="PF01613">
    <property type="entry name" value="Flavin_Reduct"/>
    <property type="match status" value="1"/>
</dbReference>
<evidence type="ECO:0000259" key="2">
    <source>
        <dbReference type="Pfam" id="PF01613"/>
    </source>
</evidence>
<protein>
    <submittedName>
        <fullName evidence="3">Flavin reductase</fullName>
    </submittedName>
</protein>
<reference evidence="3 4" key="1">
    <citation type="submission" date="2017-01" db="EMBL/GenBank/DDBJ databases">
        <title>First insights into the biology of 'candidatus Vampirococcus archaeovorus'.</title>
        <authorList>
            <person name="Kizina J."/>
            <person name="Jordan S."/>
            <person name="Stueber K."/>
            <person name="Reinhardt R."/>
            <person name="Harder J."/>
        </authorList>
    </citation>
    <scope>NUCLEOTIDE SEQUENCE [LARGE SCALE GENOMIC DNA]</scope>
    <source>
        <strain evidence="3 4">LiM</strain>
    </source>
</reference>